<feature type="compositionally biased region" description="Low complexity" evidence="1">
    <location>
        <begin position="100"/>
        <end position="113"/>
    </location>
</feature>
<evidence type="ECO:0000256" key="2">
    <source>
        <dbReference type="SAM" id="SignalP"/>
    </source>
</evidence>
<sequence>MKARTLILAGLALVSAAPGPLKKVLTKENLEATVTTASAQTTTTTTASDASILTVTIFSGIIPEIISGIIPSIVSDLPEVISTSNTSAVDQPRKTTLPGSLHASDSSSTSHQDASVDDGDHVPSLVADAPDTKAHNTPPVMVPQEISGLPALWNNDTDKAKVWIMWDYWSMWKCNFHLYDVPNTVPWFYPCQSDWQGIWKSDEWDWSCGTTDPPHPRVTKHKLDYKPSGISEDCEYEVTDQKDLKQDGWGKLTCKDATYECMVYHEGWSFNCFELNQRVFQPVATCFGLPMKKYTLQGRTTRTGDGCT</sequence>
<comment type="caution">
    <text evidence="3">The sequence shown here is derived from an EMBL/GenBank/DDBJ whole genome shotgun (WGS) entry which is preliminary data.</text>
</comment>
<feature type="chain" id="PRO_5043033826" evidence="2">
    <location>
        <begin position="17"/>
        <end position="308"/>
    </location>
</feature>
<evidence type="ECO:0000313" key="3">
    <source>
        <dbReference type="EMBL" id="KAK4184067.1"/>
    </source>
</evidence>
<dbReference type="Proteomes" id="UP001302126">
    <property type="component" value="Unassembled WGS sequence"/>
</dbReference>
<keyword evidence="2" id="KW-0732">Signal</keyword>
<protein>
    <submittedName>
        <fullName evidence="3">Uncharacterized protein</fullName>
    </submittedName>
</protein>
<accession>A0AAN6WPN2</accession>
<dbReference type="AlphaFoldDB" id="A0AAN6WPN2"/>
<name>A0AAN6WPN2_9PEZI</name>
<dbReference type="EMBL" id="MU864507">
    <property type="protein sequence ID" value="KAK4184067.1"/>
    <property type="molecule type" value="Genomic_DNA"/>
</dbReference>
<evidence type="ECO:0000256" key="1">
    <source>
        <dbReference type="SAM" id="MobiDB-lite"/>
    </source>
</evidence>
<organism evidence="3 4">
    <name type="scientific">Podospora australis</name>
    <dbReference type="NCBI Taxonomy" id="1536484"/>
    <lineage>
        <taxon>Eukaryota</taxon>
        <taxon>Fungi</taxon>
        <taxon>Dikarya</taxon>
        <taxon>Ascomycota</taxon>
        <taxon>Pezizomycotina</taxon>
        <taxon>Sordariomycetes</taxon>
        <taxon>Sordariomycetidae</taxon>
        <taxon>Sordariales</taxon>
        <taxon>Podosporaceae</taxon>
        <taxon>Podospora</taxon>
    </lineage>
</organism>
<reference evidence="3" key="1">
    <citation type="journal article" date="2023" name="Mol. Phylogenet. Evol.">
        <title>Genome-scale phylogeny and comparative genomics of the fungal order Sordariales.</title>
        <authorList>
            <person name="Hensen N."/>
            <person name="Bonometti L."/>
            <person name="Westerberg I."/>
            <person name="Brannstrom I.O."/>
            <person name="Guillou S."/>
            <person name="Cros-Aarteil S."/>
            <person name="Calhoun S."/>
            <person name="Haridas S."/>
            <person name="Kuo A."/>
            <person name="Mondo S."/>
            <person name="Pangilinan J."/>
            <person name="Riley R."/>
            <person name="LaButti K."/>
            <person name="Andreopoulos B."/>
            <person name="Lipzen A."/>
            <person name="Chen C."/>
            <person name="Yan M."/>
            <person name="Daum C."/>
            <person name="Ng V."/>
            <person name="Clum A."/>
            <person name="Steindorff A."/>
            <person name="Ohm R.A."/>
            <person name="Martin F."/>
            <person name="Silar P."/>
            <person name="Natvig D.O."/>
            <person name="Lalanne C."/>
            <person name="Gautier V."/>
            <person name="Ament-Velasquez S.L."/>
            <person name="Kruys A."/>
            <person name="Hutchinson M.I."/>
            <person name="Powell A.J."/>
            <person name="Barry K."/>
            <person name="Miller A.N."/>
            <person name="Grigoriev I.V."/>
            <person name="Debuchy R."/>
            <person name="Gladieux P."/>
            <person name="Hiltunen Thoren M."/>
            <person name="Johannesson H."/>
        </authorList>
    </citation>
    <scope>NUCLEOTIDE SEQUENCE</scope>
    <source>
        <strain evidence="3">PSN309</strain>
    </source>
</reference>
<feature type="signal peptide" evidence="2">
    <location>
        <begin position="1"/>
        <end position="16"/>
    </location>
</feature>
<keyword evidence="4" id="KW-1185">Reference proteome</keyword>
<gene>
    <name evidence="3" type="ORF">QBC35DRAFT_535260</name>
</gene>
<reference evidence="3" key="2">
    <citation type="submission" date="2023-05" db="EMBL/GenBank/DDBJ databases">
        <authorList>
            <consortium name="Lawrence Berkeley National Laboratory"/>
            <person name="Steindorff A."/>
            <person name="Hensen N."/>
            <person name="Bonometti L."/>
            <person name="Westerberg I."/>
            <person name="Brannstrom I.O."/>
            <person name="Guillou S."/>
            <person name="Cros-Aarteil S."/>
            <person name="Calhoun S."/>
            <person name="Haridas S."/>
            <person name="Kuo A."/>
            <person name="Mondo S."/>
            <person name="Pangilinan J."/>
            <person name="Riley R."/>
            <person name="Labutti K."/>
            <person name="Andreopoulos B."/>
            <person name="Lipzen A."/>
            <person name="Chen C."/>
            <person name="Yanf M."/>
            <person name="Daum C."/>
            <person name="Ng V."/>
            <person name="Clum A."/>
            <person name="Ohm R."/>
            <person name="Martin F."/>
            <person name="Silar P."/>
            <person name="Natvig D."/>
            <person name="Lalanne C."/>
            <person name="Gautier V."/>
            <person name="Ament-Velasquez S.L."/>
            <person name="Kruys A."/>
            <person name="Hutchinson M.I."/>
            <person name="Powell A.J."/>
            <person name="Barry K."/>
            <person name="Miller A.N."/>
            <person name="Grigoriev I.V."/>
            <person name="Debuchy R."/>
            <person name="Gladieux P."/>
            <person name="Thoren M.H."/>
            <person name="Johannesson H."/>
        </authorList>
    </citation>
    <scope>NUCLEOTIDE SEQUENCE</scope>
    <source>
        <strain evidence="3">PSN309</strain>
    </source>
</reference>
<feature type="region of interest" description="Disordered" evidence="1">
    <location>
        <begin position="84"/>
        <end position="139"/>
    </location>
</feature>
<proteinExistence type="predicted"/>
<evidence type="ECO:0000313" key="4">
    <source>
        <dbReference type="Proteomes" id="UP001302126"/>
    </source>
</evidence>